<dbReference type="CDD" id="cd03215">
    <property type="entry name" value="ABC_Carb_Monos_II"/>
    <property type="match status" value="1"/>
</dbReference>
<comment type="subcellular location">
    <subcellularLocation>
        <location evidence="1">Cell membrane</location>
        <topology evidence="1">Peripheral membrane protein</topology>
    </subcellularLocation>
</comment>
<evidence type="ECO:0000256" key="7">
    <source>
        <dbReference type="ARBA" id="ARBA00022967"/>
    </source>
</evidence>
<dbReference type="CDD" id="cd03216">
    <property type="entry name" value="ABC_Carb_Monos_I"/>
    <property type="match status" value="1"/>
</dbReference>
<keyword evidence="2" id="KW-0813">Transport</keyword>
<evidence type="ECO:0000313" key="10">
    <source>
        <dbReference type="EMBL" id="KXK66547.1"/>
    </source>
</evidence>
<organism evidence="10 11">
    <name type="scientific">Christensenella minuta</name>
    <dbReference type="NCBI Taxonomy" id="626937"/>
    <lineage>
        <taxon>Bacteria</taxon>
        <taxon>Bacillati</taxon>
        <taxon>Bacillota</taxon>
        <taxon>Clostridia</taxon>
        <taxon>Christensenellales</taxon>
        <taxon>Christensenellaceae</taxon>
        <taxon>Christensenella</taxon>
    </lineage>
</organism>
<dbReference type="GO" id="GO:0016887">
    <property type="term" value="F:ATP hydrolysis activity"/>
    <property type="evidence" value="ECO:0007669"/>
    <property type="project" value="InterPro"/>
</dbReference>
<sequence length="512" mass="56970">MSKELICKLNGISKIFPGVRALDNVSFDIYSGEVHAVVGENGAGKSTLMNILSGVYPADEGTVEFEGKPVLFREPKEAQLAGIAMIHQELSLAPHMTAAENVYVGRMPKKGLFIDKVKMYRDTQAFLDELGIDYISPNAIVKNLSVSEQQLLEIVKAMSFRSKMLIMDEPTASLTEGEIKFLLKIVDDLRRSGVAILYISHKLEEIMEIADKITVLRDGKHIETRERKDMDEQTMINLMVGREFDQSAHREFMSGYETRKPILEVEHLSDVRGRVNDVSFKLYEGEVLGLTGLVGAGRSELLETIFGAHLRKAGTIKLGGKEVRIKDTEDAINYGIALIPEGRKIQGLFLKMSVEDNMTMVYLKRLKSTLGLLNKNKVKGIADEYVKKLNVKTPSLQQCVNNLSGGNQQKTIVARWLMNGPKILFMDEPTHGIDIGAKSEIYRIIDDLAKQGVSIILLSSEMPEVLSLCDRIMVMHHGELRGVLGHDEADQVKIMSYTLDSAANDTKEGQTA</sequence>
<evidence type="ECO:0000256" key="2">
    <source>
        <dbReference type="ARBA" id="ARBA00022448"/>
    </source>
</evidence>
<dbReference type="AlphaFoldDB" id="A0A136Q793"/>
<dbReference type="Proteomes" id="UP000070366">
    <property type="component" value="Unassembled WGS sequence"/>
</dbReference>
<dbReference type="GO" id="GO:0005886">
    <property type="term" value="C:plasma membrane"/>
    <property type="evidence" value="ECO:0007669"/>
    <property type="project" value="UniProtKB-SubCell"/>
</dbReference>
<dbReference type="InterPro" id="IPR003593">
    <property type="entry name" value="AAA+_ATPase"/>
</dbReference>
<keyword evidence="3" id="KW-1003">Cell membrane</keyword>
<keyword evidence="7" id="KW-1278">Translocase</keyword>
<dbReference type="PATRIC" id="fig|626937.4.peg.581"/>
<dbReference type="OrthoDB" id="9771863at2"/>
<evidence type="ECO:0000256" key="3">
    <source>
        <dbReference type="ARBA" id="ARBA00022475"/>
    </source>
</evidence>
<protein>
    <submittedName>
        <fullName evidence="10">Putative galactose/methyl galactoside ABC transporter, ATP-binding protein MglA</fullName>
    </submittedName>
</protein>
<dbReference type="KEGG" id="cmiu:B1H56_09995"/>
<dbReference type="PANTHER" id="PTHR43790">
    <property type="entry name" value="CARBOHYDRATE TRANSPORT ATP-BINDING PROTEIN MG119-RELATED"/>
    <property type="match status" value="1"/>
</dbReference>
<evidence type="ECO:0000256" key="8">
    <source>
        <dbReference type="ARBA" id="ARBA00023136"/>
    </source>
</evidence>
<evidence type="ECO:0000256" key="5">
    <source>
        <dbReference type="ARBA" id="ARBA00022741"/>
    </source>
</evidence>
<evidence type="ECO:0000256" key="6">
    <source>
        <dbReference type="ARBA" id="ARBA00022840"/>
    </source>
</evidence>
<comment type="caution">
    <text evidence="10">The sequence shown here is derived from an EMBL/GenBank/DDBJ whole genome shotgun (WGS) entry which is preliminary data.</text>
</comment>
<dbReference type="Pfam" id="PF00005">
    <property type="entry name" value="ABC_tran"/>
    <property type="match status" value="2"/>
</dbReference>
<evidence type="ECO:0000256" key="4">
    <source>
        <dbReference type="ARBA" id="ARBA00022737"/>
    </source>
</evidence>
<keyword evidence="11" id="KW-1185">Reference proteome</keyword>
<accession>A0A136Q793</accession>
<dbReference type="RefSeq" id="WP_066522651.1">
    <property type="nucleotide sequence ID" value="NZ_CABMOF010000009.1"/>
</dbReference>
<dbReference type="STRING" id="626937.HMPREF3293_00590"/>
<feature type="domain" description="ABC transporter" evidence="9">
    <location>
        <begin position="260"/>
        <end position="502"/>
    </location>
</feature>
<evidence type="ECO:0000259" key="9">
    <source>
        <dbReference type="PROSITE" id="PS50893"/>
    </source>
</evidence>
<name>A0A136Q793_9FIRM</name>
<dbReference type="FunFam" id="3.40.50.300:FF:000127">
    <property type="entry name" value="Ribose import ATP-binding protein RbsA"/>
    <property type="match status" value="1"/>
</dbReference>
<dbReference type="Gene3D" id="3.40.50.300">
    <property type="entry name" value="P-loop containing nucleotide triphosphate hydrolases"/>
    <property type="match status" value="2"/>
</dbReference>
<dbReference type="InterPro" id="IPR027417">
    <property type="entry name" value="P-loop_NTPase"/>
</dbReference>
<dbReference type="SUPFAM" id="SSF52540">
    <property type="entry name" value="P-loop containing nucleoside triphosphate hydrolases"/>
    <property type="match status" value="2"/>
</dbReference>
<evidence type="ECO:0000313" key="11">
    <source>
        <dbReference type="Proteomes" id="UP000070366"/>
    </source>
</evidence>
<keyword evidence="6 10" id="KW-0067">ATP-binding</keyword>
<keyword evidence="8" id="KW-0472">Membrane</keyword>
<dbReference type="InterPro" id="IPR003439">
    <property type="entry name" value="ABC_transporter-like_ATP-bd"/>
</dbReference>
<feature type="domain" description="ABC transporter" evidence="9">
    <location>
        <begin position="7"/>
        <end position="243"/>
    </location>
</feature>
<dbReference type="EMBL" id="LSZW01000040">
    <property type="protein sequence ID" value="KXK66547.1"/>
    <property type="molecule type" value="Genomic_DNA"/>
</dbReference>
<gene>
    <name evidence="10" type="ORF">HMPREF3293_00590</name>
</gene>
<keyword evidence="5" id="KW-0547">Nucleotide-binding</keyword>
<dbReference type="PROSITE" id="PS50893">
    <property type="entry name" value="ABC_TRANSPORTER_2"/>
    <property type="match status" value="2"/>
</dbReference>
<keyword evidence="4" id="KW-0677">Repeat</keyword>
<dbReference type="PANTHER" id="PTHR43790:SF9">
    <property type="entry name" value="GALACTOFURANOSE TRANSPORTER ATP-BINDING PROTEIN YTFR"/>
    <property type="match status" value="1"/>
</dbReference>
<dbReference type="GO" id="GO:0005524">
    <property type="term" value="F:ATP binding"/>
    <property type="evidence" value="ECO:0007669"/>
    <property type="project" value="UniProtKB-KW"/>
</dbReference>
<reference evidence="10 11" key="1">
    <citation type="submission" date="2016-02" db="EMBL/GenBank/DDBJ databases">
        <authorList>
            <person name="Wen L."/>
            <person name="He K."/>
            <person name="Yang H."/>
        </authorList>
    </citation>
    <scope>NUCLEOTIDE SEQUENCE [LARGE SCALE GENOMIC DNA]</scope>
    <source>
        <strain evidence="10 11">DSM 22607</strain>
    </source>
</reference>
<proteinExistence type="predicted"/>
<dbReference type="SMART" id="SM00382">
    <property type="entry name" value="AAA"/>
    <property type="match status" value="2"/>
</dbReference>
<dbReference type="InterPro" id="IPR050107">
    <property type="entry name" value="ABC_carbohydrate_import_ATPase"/>
</dbReference>
<evidence type="ECO:0000256" key="1">
    <source>
        <dbReference type="ARBA" id="ARBA00004202"/>
    </source>
</evidence>